<keyword evidence="1" id="KW-1133">Transmembrane helix</keyword>
<dbReference type="EMBL" id="NBII01000007">
    <property type="protein sequence ID" value="PAV16785.1"/>
    <property type="molecule type" value="Genomic_DNA"/>
</dbReference>
<dbReference type="STRING" id="2282107.A0A286UB55"/>
<dbReference type="Pfam" id="PF10791">
    <property type="entry name" value="F1F0-ATPsyn_F"/>
    <property type="match status" value="1"/>
</dbReference>
<proteinExistence type="predicted"/>
<dbReference type="GO" id="GO:0046933">
    <property type="term" value="F:proton-transporting ATP synthase activity, rotational mechanism"/>
    <property type="evidence" value="ECO:0007669"/>
    <property type="project" value="TreeGrafter"/>
</dbReference>
<dbReference type="AlphaFoldDB" id="A0A286UB55"/>
<organism evidence="2 3">
    <name type="scientific">Pyrrhoderma noxium</name>
    <dbReference type="NCBI Taxonomy" id="2282107"/>
    <lineage>
        <taxon>Eukaryota</taxon>
        <taxon>Fungi</taxon>
        <taxon>Dikarya</taxon>
        <taxon>Basidiomycota</taxon>
        <taxon>Agaricomycotina</taxon>
        <taxon>Agaricomycetes</taxon>
        <taxon>Hymenochaetales</taxon>
        <taxon>Hymenochaetaceae</taxon>
        <taxon>Pyrrhoderma</taxon>
    </lineage>
</organism>
<reference evidence="2 3" key="1">
    <citation type="journal article" date="2017" name="Mol. Ecol.">
        <title>Comparative and population genomic landscape of Phellinus noxius: A hypervariable fungus causing root rot in trees.</title>
        <authorList>
            <person name="Chung C.L."/>
            <person name="Lee T.J."/>
            <person name="Akiba M."/>
            <person name="Lee H.H."/>
            <person name="Kuo T.H."/>
            <person name="Liu D."/>
            <person name="Ke H.M."/>
            <person name="Yokoi T."/>
            <person name="Roa M.B."/>
            <person name="Lu M.J."/>
            <person name="Chang Y.Y."/>
            <person name="Ann P.J."/>
            <person name="Tsai J.N."/>
            <person name="Chen C.Y."/>
            <person name="Tzean S.S."/>
            <person name="Ota Y."/>
            <person name="Hattori T."/>
            <person name="Sahashi N."/>
            <person name="Liou R.F."/>
            <person name="Kikuchi T."/>
            <person name="Tsai I.J."/>
        </authorList>
    </citation>
    <scope>NUCLEOTIDE SEQUENCE [LARGE SCALE GENOMIC DNA]</scope>
    <source>
        <strain evidence="2 3">FFPRI411160</strain>
    </source>
</reference>
<keyword evidence="1" id="KW-0472">Membrane</keyword>
<evidence type="ECO:0000313" key="2">
    <source>
        <dbReference type="EMBL" id="PAV16785.1"/>
    </source>
</evidence>
<keyword evidence="3" id="KW-1185">Reference proteome</keyword>
<keyword evidence="1" id="KW-0812">Transmembrane</keyword>
<name>A0A286UB55_9AGAM</name>
<dbReference type="FunCoup" id="A0A286UB55">
    <property type="interactions" value="53"/>
</dbReference>
<sequence length="97" mass="10410">MHSSLVRRQLSTLIPPKVATPKSLSGGSGAGLAPLVEFYSKLPKGPATAQSSGIKGRFFDGKNASAKPLVFTILAIFGLGYTIDYNMHLKHHKNHVH</sequence>
<dbReference type="PANTHER" id="PTHR28161">
    <property type="entry name" value="ATP SYNTHASE SUBUNIT F, MITOCHONDRIAL"/>
    <property type="match status" value="1"/>
</dbReference>
<dbReference type="InterPro" id="IPR019727">
    <property type="entry name" value="ATP_synth_F0_fsu_mt_fun"/>
</dbReference>
<evidence type="ECO:0000256" key="1">
    <source>
        <dbReference type="SAM" id="Phobius"/>
    </source>
</evidence>
<feature type="transmembrane region" description="Helical" evidence="1">
    <location>
        <begin position="64"/>
        <end position="83"/>
    </location>
</feature>
<accession>A0A286UB55</accession>
<dbReference type="PANTHER" id="PTHR28161:SF1">
    <property type="entry name" value="ATP SYNTHASE SUBUNIT F, MITOCHONDRIAL"/>
    <property type="match status" value="1"/>
</dbReference>
<evidence type="ECO:0000313" key="3">
    <source>
        <dbReference type="Proteomes" id="UP000217199"/>
    </source>
</evidence>
<dbReference type="InParanoid" id="A0A286UB55"/>
<protein>
    <submittedName>
        <fullName evidence="2">ATP17 subunit F of the F0 sector of mitochondrial F1F0 ATP synthase</fullName>
    </submittedName>
</protein>
<dbReference type="OrthoDB" id="5561579at2759"/>
<comment type="caution">
    <text evidence="2">The sequence shown here is derived from an EMBL/GenBank/DDBJ whole genome shotgun (WGS) entry which is preliminary data.</text>
</comment>
<gene>
    <name evidence="2" type="ORF">PNOK_0684900</name>
</gene>
<dbReference type="Proteomes" id="UP000217199">
    <property type="component" value="Unassembled WGS sequence"/>
</dbReference>